<evidence type="ECO:0000256" key="4">
    <source>
        <dbReference type="ARBA" id="ARBA00023139"/>
    </source>
</evidence>
<keyword evidence="3" id="KW-0472">Membrane</keyword>
<proteinExistence type="predicted"/>
<evidence type="ECO:0000256" key="3">
    <source>
        <dbReference type="ARBA" id="ARBA00023136"/>
    </source>
</evidence>
<evidence type="ECO:0000313" key="10">
    <source>
        <dbReference type="Proteomes" id="UP000072763"/>
    </source>
</evidence>
<dbReference type="RefSeq" id="WP_058727311.1">
    <property type="nucleotide sequence ID" value="NZ_LDRB01000002.1"/>
</dbReference>
<protein>
    <recommendedName>
        <fullName evidence="12">LppP/LprE lipoprotein</fullName>
    </recommendedName>
</protein>
<dbReference type="Proteomes" id="UP000078335">
    <property type="component" value="Unassembled WGS sequence"/>
</dbReference>
<comment type="caution">
    <text evidence="9">The sequence shown here is derived from an EMBL/GenBank/DDBJ whole genome shotgun (WGS) entry which is preliminary data.</text>
</comment>
<keyword evidence="5" id="KW-0449">Lipoprotein</keyword>
<accession>A0A147DSE5</accession>
<evidence type="ECO:0008006" key="12">
    <source>
        <dbReference type="Google" id="ProtNLM"/>
    </source>
</evidence>
<dbReference type="AlphaFoldDB" id="A0A147DSE5"/>
<name>A0A147DSE5_9MICO</name>
<feature type="signal peptide" evidence="7">
    <location>
        <begin position="1"/>
        <end position="24"/>
    </location>
</feature>
<dbReference type="STRING" id="465820.NS263_00330"/>
<keyword evidence="1" id="KW-1003">Cell membrane</keyword>
<keyword evidence="11" id="KW-1185">Reference proteome</keyword>
<gene>
    <name evidence="8" type="ORF">NS263_00330</name>
    <name evidence="9" type="ORF">NS359_04770</name>
</gene>
<dbReference type="EMBL" id="LDRC01000022">
    <property type="protein sequence ID" value="KTR52806.1"/>
    <property type="molecule type" value="Genomic_DNA"/>
</dbReference>
<feature type="region of interest" description="Disordered" evidence="6">
    <location>
        <begin position="41"/>
        <end position="79"/>
    </location>
</feature>
<sequence length="206" mass="20425">MRHTRHIRPVGLLLVAAGAAFALAGCSGGGDAGPTATVTRTVTPTASPSVSSAAGAAPATGSSAPTATPSCGPSDGAAAAAGPIADLPLPAGLESARWDAAHADTSVYDGCAALSAVTVSVVDATASSPVAVLLFHDGSYLGTATKEQYPFVPQVTRESADAIRVEYRYPQGADSNADPSGRATATYTWNDDTGRVVMSGDVPPTP</sequence>
<keyword evidence="2 7" id="KW-0732">Signal</keyword>
<evidence type="ECO:0000256" key="2">
    <source>
        <dbReference type="ARBA" id="ARBA00022729"/>
    </source>
</evidence>
<dbReference type="Pfam" id="PF14041">
    <property type="entry name" value="Lipoprotein_21"/>
    <property type="match status" value="1"/>
</dbReference>
<keyword evidence="4" id="KW-0564">Palmitate</keyword>
<reference evidence="10 11" key="1">
    <citation type="journal article" date="2016" name="Front. Microbiol.">
        <title>Genomic Resource of Rice Seed Associated Bacteria.</title>
        <authorList>
            <person name="Midha S."/>
            <person name="Bansal K."/>
            <person name="Sharma S."/>
            <person name="Kumar N."/>
            <person name="Patil P.P."/>
            <person name="Chaudhry V."/>
            <person name="Patil P.B."/>
        </authorList>
    </citation>
    <scope>NUCLEOTIDE SEQUENCE [LARGE SCALE GENOMIC DNA]</scope>
    <source>
        <strain evidence="8 11">NS263</strain>
        <strain evidence="9 10">NS359</strain>
    </source>
</reference>
<evidence type="ECO:0000256" key="7">
    <source>
        <dbReference type="SAM" id="SignalP"/>
    </source>
</evidence>
<evidence type="ECO:0000313" key="8">
    <source>
        <dbReference type="EMBL" id="KTR43277.1"/>
    </source>
</evidence>
<evidence type="ECO:0000256" key="5">
    <source>
        <dbReference type="ARBA" id="ARBA00023288"/>
    </source>
</evidence>
<evidence type="ECO:0000313" key="9">
    <source>
        <dbReference type="EMBL" id="KTR52806.1"/>
    </source>
</evidence>
<feature type="chain" id="PRO_5039647299" description="LppP/LprE lipoprotein" evidence="7">
    <location>
        <begin position="25"/>
        <end position="206"/>
    </location>
</feature>
<dbReference type="PATRIC" id="fig|465820.3.peg.926"/>
<evidence type="ECO:0000256" key="1">
    <source>
        <dbReference type="ARBA" id="ARBA00022475"/>
    </source>
</evidence>
<dbReference type="Proteomes" id="UP000072763">
    <property type="component" value="Unassembled WGS sequence"/>
</dbReference>
<evidence type="ECO:0000256" key="6">
    <source>
        <dbReference type="SAM" id="MobiDB-lite"/>
    </source>
</evidence>
<dbReference type="InterPro" id="IPR025971">
    <property type="entry name" value="LppP/LprE"/>
</dbReference>
<dbReference type="EMBL" id="LDRB01000002">
    <property type="protein sequence ID" value="KTR43277.1"/>
    <property type="molecule type" value="Genomic_DNA"/>
</dbReference>
<evidence type="ECO:0000313" key="11">
    <source>
        <dbReference type="Proteomes" id="UP000078335"/>
    </source>
</evidence>
<dbReference type="OrthoDB" id="3254867at2"/>
<dbReference type="PROSITE" id="PS51257">
    <property type="entry name" value="PROKAR_LIPOPROTEIN"/>
    <property type="match status" value="1"/>
</dbReference>
<organism evidence="9 10">
    <name type="scientific">Curtobacterium oceanosedimentum</name>
    <dbReference type="NCBI Taxonomy" id="465820"/>
    <lineage>
        <taxon>Bacteria</taxon>
        <taxon>Bacillati</taxon>
        <taxon>Actinomycetota</taxon>
        <taxon>Actinomycetes</taxon>
        <taxon>Micrococcales</taxon>
        <taxon>Microbacteriaceae</taxon>
        <taxon>Curtobacterium</taxon>
    </lineage>
</organism>